<evidence type="ECO:0000313" key="3">
    <source>
        <dbReference type="Proteomes" id="UP000002376"/>
    </source>
</evidence>
<dbReference type="OrthoDB" id="376090at2157"/>
<dbReference type="STRING" id="633148.Tagg_0526"/>
<keyword evidence="3" id="KW-1185">Reference proteome</keyword>
<protein>
    <submittedName>
        <fullName evidence="2">Uncharacterized protein</fullName>
    </submittedName>
</protein>
<sequence>MYVIILGITAVFSTILWYKYFENDELLFKNLALVSWAATIMFFIDKIYASILEGEEFINISEESIALGFLLLFIVLTIWVASVIWMDPRRVFKRK</sequence>
<gene>
    <name evidence="2" type="ordered locus">Tagg_0526</name>
</gene>
<evidence type="ECO:0000313" key="2">
    <source>
        <dbReference type="EMBL" id="ADG90800.1"/>
    </source>
</evidence>
<dbReference type="EMBL" id="CP001939">
    <property type="protein sequence ID" value="ADG90800.1"/>
    <property type="molecule type" value="Genomic_DNA"/>
</dbReference>
<keyword evidence="1" id="KW-0472">Membrane</keyword>
<evidence type="ECO:0000256" key="1">
    <source>
        <dbReference type="SAM" id="Phobius"/>
    </source>
</evidence>
<dbReference type="HOGENOM" id="CLU_2366361_0_0_2"/>
<keyword evidence="1" id="KW-0812">Transmembrane</keyword>
<feature type="transmembrane region" description="Helical" evidence="1">
    <location>
        <begin position="26"/>
        <end position="44"/>
    </location>
</feature>
<dbReference type="eggNOG" id="arCOG10619">
    <property type="taxonomic scope" value="Archaea"/>
</dbReference>
<reference evidence="2 3" key="1">
    <citation type="journal article" date="2010" name="Stand. Genomic Sci.">
        <title>Complete genome sequence of Thermosphaera aggregans type strain (M11TL).</title>
        <authorList>
            <person name="Spring S."/>
            <person name="Rachel R."/>
            <person name="Lapidus A."/>
            <person name="Davenport K."/>
            <person name="Tice H."/>
            <person name="Copeland A."/>
            <person name="Cheng J.F."/>
            <person name="Lucas S."/>
            <person name="Chen F."/>
            <person name="Nolan M."/>
            <person name="Bruce D."/>
            <person name="Goodwin L."/>
            <person name="Pitluck S."/>
            <person name="Ivanova N."/>
            <person name="Mavromatis K."/>
            <person name="Ovchinnikova G."/>
            <person name="Pati A."/>
            <person name="Chen A."/>
            <person name="Palaniappan K."/>
            <person name="Land M."/>
            <person name="Hauser L."/>
            <person name="Chang Y.J."/>
            <person name="Jeffries C.C."/>
            <person name="Brettin T."/>
            <person name="Detter J.C."/>
            <person name="Tapia R."/>
            <person name="Han C."/>
            <person name="Heimerl T."/>
            <person name="Weikl F."/>
            <person name="Brambilla E."/>
            <person name="Goker M."/>
            <person name="Bristow J."/>
            <person name="Eisen J.A."/>
            <person name="Markowitz V."/>
            <person name="Hugenholtz P."/>
            <person name="Kyrpides N.C."/>
            <person name="Klenk H.P."/>
        </authorList>
    </citation>
    <scope>NUCLEOTIDE SEQUENCE [LARGE SCALE GENOMIC DNA]</scope>
    <source>
        <strain evidence="3">DSM 11486 / M11TL</strain>
    </source>
</reference>
<keyword evidence="1" id="KW-1133">Transmembrane helix</keyword>
<organism evidence="2 3">
    <name type="scientific">Thermosphaera aggregans (strain DSM 11486 / M11TL)</name>
    <dbReference type="NCBI Taxonomy" id="633148"/>
    <lineage>
        <taxon>Archaea</taxon>
        <taxon>Thermoproteota</taxon>
        <taxon>Thermoprotei</taxon>
        <taxon>Desulfurococcales</taxon>
        <taxon>Desulfurococcaceae</taxon>
        <taxon>Thermosphaera</taxon>
    </lineage>
</organism>
<dbReference type="Proteomes" id="UP000002376">
    <property type="component" value="Chromosome"/>
</dbReference>
<reference evidence="3" key="2">
    <citation type="journal article" date="2010" name="Stand. Genomic Sci.">
        <title>Complete genome sequence of Thermosphaera aggregans type strain (M11TLT).</title>
        <authorList>
            <person name="Spring S."/>
            <person name="Rachel R."/>
            <person name="Lapidus A."/>
            <person name="Davenport K."/>
            <person name="Tice H."/>
            <person name="Copeland A."/>
            <person name="Cheng J.-F."/>
            <person name="Lucas S."/>
            <person name="Chen F."/>
            <person name="Nolan M."/>
            <person name="Bruce D."/>
            <person name="Goodwin L."/>
            <person name="Pitluck S."/>
            <person name="Ivanova N."/>
            <person name="Mavromatis K."/>
            <person name="Ovchinnikova G."/>
            <person name="Pati A."/>
            <person name="Chen A."/>
            <person name="Palaniappan K."/>
            <person name="Land M."/>
            <person name="Hauser L."/>
            <person name="Chang Y.-J."/>
            <person name="Jeffries C.C."/>
            <person name="Brettin T."/>
            <person name="Detter J.C."/>
            <person name="Tapia R."/>
            <person name="Han C."/>
            <person name="Heimerl T."/>
            <person name="Weikl F."/>
            <person name="Brambilla E."/>
            <person name="Goker M."/>
            <person name="Bristow J."/>
            <person name="Eisen J.A."/>
            <person name="Markowitz V."/>
            <person name="Hugenholtz P."/>
            <person name="Kyrpides N.C."/>
            <person name="Klenk H.-P."/>
        </authorList>
    </citation>
    <scope>NUCLEOTIDE SEQUENCE [LARGE SCALE GENOMIC DNA]</scope>
    <source>
        <strain evidence="3">DSM 11486 / M11TL</strain>
    </source>
</reference>
<reference key="3">
    <citation type="submission" date="2010-02" db="EMBL/GenBank/DDBJ databases">
        <title>Complete genome sequence of Thermosphaera aggregans type strain (M11TL).</title>
        <authorList>
            <consortium name="US DOE Joint Genome Institute (JGI-PGF)"/>
            <person name="Spring S."/>
            <person name="Lapidus A."/>
            <person name="Munk C."/>
            <person name="Schroeder M."/>
            <person name="Glavina Del Rio T."/>
            <person name="Tice H."/>
            <person name="Copeland A."/>
            <person name="Cheng J.-F."/>
            <person name="Lucas S."/>
            <person name="Chen F."/>
            <person name="Nolan M."/>
            <person name="Bruce D."/>
            <person name="Goodwin L."/>
            <person name="Pitluck S."/>
            <person name="Ivanova N."/>
            <person name="Mavromatis K."/>
            <person name="Ovchinnikova G."/>
            <person name="Pati A."/>
            <person name="Chen A."/>
            <person name="Palaniappan K."/>
            <person name="Land M."/>
            <person name="Hauser L."/>
            <person name="Chang Y.-J."/>
            <person name="Jeffries C.C."/>
            <person name="Brettin T."/>
            <person name="Detter J.C."/>
            <person name="Tapia R."/>
            <person name="Han C."/>
            <person name="Chain P."/>
            <person name="Heimerl T."/>
            <person name="Weik F."/>
            <person name="Goker M."/>
            <person name="Rachel R."/>
            <person name="Bristow J."/>
            <person name="Eisen J.A."/>
            <person name="Markowitz V."/>
            <person name="Hugenholtz P."/>
            <person name="Kyrpides N.C."/>
            <person name="Klenk H.-P."/>
        </authorList>
    </citation>
    <scope>NUCLEOTIDE SEQUENCE</scope>
    <source>
        <strain>DSM 11486</strain>
    </source>
</reference>
<dbReference type="GeneID" id="9165540"/>
<dbReference type="KEGG" id="tag:Tagg_0526"/>
<accession>D5U100</accession>
<name>D5U100_THEAM</name>
<feature type="transmembrane region" description="Helical" evidence="1">
    <location>
        <begin position="64"/>
        <end position="86"/>
    </location>
</feature>
<dbReference type="AlphaFoldDB" id="D5U100"/>
<dbReference type="RefSeq" id="WP_013129393.1">
    <property type="nucleotide sequence ID" value="NC_014160.1"/>
</dbReference>
<proteinExistence type="predicted"/>